<dbReference type="SUPFAM" id="SSF56112">
    <property type="entry name" value="Protein kinase-like (PK-like)"/>
    <property type="match status" value="1"/>
</dbReference>
<dbReference type="GO" id="GO:0005737">
    <property type="term" value="C:cytoplasm"/>
    <property type="evidence" value="ECO:0007669"/>
    <property type="project" value="TreeGrafter"/>
</dbReference>
<dbReference type="PROSITE" id="PS50011">
    <property type="entry name" value="PROTEIN_KINASE_DOM"/>
    <property type="match status" value="1"/>
</dbReference>
<comment type="caution">
    <text evidence="8">The sequence shown here is derived from an EMBL/GenBank/DDBJ whole genome shotgun (WGS) entry which is preliminary data.</text>
</comment>
<comment type="similarity">
    <text evidence="1">Belongs to the protein kinase superfamily. STE Ser/Thr protein kinase family. MAP kinase kinase kinase subfamily.</text>
</comment>
<evidence type="ECO:0000256" key="1">
    <source>
        <dbReference type="ARBA" id="ARBA00006529"/>
    </source>
</evidence>
<gene>
    <name evidence="8" type="ORF">BUALT_Bualt06G0108800</name>
</gene>
<organism evidence="8 9">
    <name type="scientific">Buddleja alternifolia</name>
    <dbReference type="NCBI Taxonomy" id="168488"/>
    <lineage>
        <taxon>Eukaryota</taxon>
        <taxon>Viridiplantae</taxon>
        <taxon>Streptophyta</taxon>
        <taxon>Embryophyta</taxon>
        <taxon>Tracheophyta</taxon>
        <taxon>Spermatophyta</taxon>
        <taxon>Magnoliopsida</taxon>
        <taxon>eudicotyledons</taxon>
        <taxon>Gunneridae</taxon>
        <taxon>Pentapetalae</taxon>
        <taxon>asterids</taxon>
        <taxon>lamiids</taxon>
        <taxon>Lamiales</taxon>
        <taxon>Scrophulariaceae</taxon>
        <taxon>Buddlejeae</taxon>
        <taxon>Buddleja</taxon>
    </lineage>
</organism>
<protein>
    <recommendedName>
        <fullName evidence="7">Protein kinase domain-containing protein</fullName>
    </recommendedName>
</protein>
<dbReference type="PANTHER" id="PTHR48016">
    <property type="entry name" value="MAP KINASE KINASE KINASE SSK2-RELATED-RELATED"/>
    <property type="match status" value="1"/>
</dbReference>
<dbReference type="PROSITE" id="PS00108">
    <property type="entry name" value="PROTEIN_KINASE_ST"/>
    <property type="match status" value="1"/>
</dbReference>
<keyword evidence="4" id="KW-0418">Kinase</keyword>
<dbReference type="InterPro" id="IPR011009">
    <property type="entry name" value="Kinase-like_dom_sf"/>
</dbReference>
<keyword evidence="2" id="KW-0808">Transferase</keyword>
<feature type="domain" description="Protein kinase" evidence="7">
    <location>
        <begin position="203"/>
        <end position="463"/>
    </location>
</feature>
<dbReference type="InterPro" id="IPR008271">
    <property type="entry name" value="Ser/Thr_kinase_AS"/>
</dbReference>
<evidence type="ECO:0000259" key="7">
    <source>
        <dbReference type="PROSITE" id="PS50011"/>
    </source>
</evidence>
<evidence type="ECO:0000256" key="2">
    <source>
        <dbReference type="ARBA" id="ARBA00022679"/>
    </source>
</evidence>
<feature type="region of interest" description="Disordered" evidence="6">
    <location>
        <begin position="532"/>
        <end position="572"/>
    </location>
</feature>
<dbReference type="Gene3D" id="1.10.510.10">
    <property type="entry name" value="Transferase(Phosphotransferase) domain 1"/>
    <property type="match status" value="1"/>
</dbReference>
<evidence type="ECO:0000313" key="9">
    <source>
        <dbReference type="Proteomes" id="UP000826271"/>
    </source>
</evidence>
<feature type="region of interest" description="Disordered" evidence="6">
    <location>
        <begin position="68"/>
        <end position="103"/>
    </location>
</feature>
<feature type="region of interest" description="Disordered" evidence="6">
    <location>
        <begin position="654"/>
        <end position="676"/>
    </location>
</feature>
<dbReference type="AlphaFoldDB" id="A0AAV6XM21"/>
<keyword evidence="5" id="KW-0067">ATP-binding</keyword>
<evidence type="ECO:0000256" key="4">
    <source>
        <dbReference type="ARBA" id="ARBA00022777"/>
    </source>
</evidence>
<sequence length="676" mass="75178">MSRNYDNWERLVAAVVKKQQLWQLFHEQSRSPSISSGSSGFSFSFHLSSSLDDFPTAEFSASYRNEDEFGSESASDSPSNIVVEDQSPVKNVSSKRSRRRDLKIEVPSLQVQYQPAFGHAPDVSDYGPNTCPKMASLTPISRIHPRTNWPDDSKHQSHPLPLPPVTNSNSSPSSHPNSTATSPSAPSHSPRKAENITSPVSPWKKGKFLGSGALGNVYIGFNSEIGEMCAMKEFTFFADYGKSKQSVRQLGKQLEIEIALLSSLRHPNIVQYYGSQMLGDNFYIYFEYVSGGSIYGILEQYGRLGESAIRSYTQQILSGLAYLHSKSIAHRDIKGANILVDPNGSVKLANFGIAKHIAEQSDPPVLPASPYWMAPEAILNPNVRHRAIDIWSLGCTVLEMATSRPPLSQYEWMVAMFKAGNHRELPIIPDHLSNEGKDFVGRCLQWNPAHRATASQLLEHPFVKNVLPLQKPPPLDKQTFVSTPAGLPAATNAVRSTTFVLNLYKLRLYSFLYSSQKLCKVSDIYTPRNMSSPVSPIGSPLRHPRSPQHLNERISPPHISSHHRTPSSSPHQIAAIPYHHHNNLSPNLPKHRPSISSPSYWDPNILRGAQLKYHAFQELPSRENDSHRNQLGSSANEQLLLADRVSKKLLNAPLKSNPSLDLNSSSRLPSHHMARV</sequence>
<dbReference type="GO" id="GO:0004709">
    <property type="term" value="F:MAP kinase kinase kinase activity"/>
    <property type="evidence" value="ECO:0007669"/>
    <property type="project" value="TreeGrafter"/>
</dbReference>
<evidence type="ECO:0000256" key="6">
    <source>
        <dbReference type="SAM" id="MobiDB-lite"/>
    </source>
</evidence>
<feature type="region of interest" description="Disordered" evidence="6">
    <location>
        <begin position="142"/>
        <end position="199"/>
    </location>
</feature>
<evidence type="ECO:0000256" key="3">
    <source>
        <dbReference type="ARBA" id="ARBA00022741"/>
    </source>
</evidence>
<evidence type="ECO:0000256" key="5">
    <source>
        <dbReference type="ARBA" id="ARBA00022840"/>
    </source>
</evidence>
<keyword evidence="3" id="KW-0547">Nucleotide-binding</keyword>
<dbReference type="SMART" id="SM00220">
    <property type="entry name" value="S_TKc"/>
    <property type="match status" value="1"/>
</dbReference>
<keyword evidence="9" id="KW-1185">Reference proteome</keyword>
<proteinExistence type="inferred from homology"/>
<dbReference type="Pfam" id="PF00069">
    <property type="entry name" value="Pkinase"/>
    <property type="match status" value="1"/>
</dbReference>
<name>A0AAV6XM21_9LAMI</name>
<dbReference type="PANTHER" id="PTHR48016:SF45">
    <property type="entry name" value="OS04G0559800 PROTEIN"/>
    <property type="match status" value="1"/>
</dbReference>
<dbReference type="EMBL" id="WHWC01000006">
    <property type="protein sequence ID" value="KAG8381307.1"/>
    <property type="molecule type" value="Genomic_DNA"/>
</dbReference>
<dbReference type="Proteomes" id="UP000826271">
    <property type="component" value="Unassembled WGS sequence"/>
</dbReference>
<feature type="compositionally biased region" description="Polar residues" evidence="6">
    <location>
        <begin position="654"/>
        <end position="668"/>
    </location>
</feature>
<dbReference type="InterPro" id="IPR000719">
    <property type="entry name" value="Prot_kinase_dom"/>
</dbReference>
<dbReference type="InterPro" id="IPR050538">
    <property type="entry name" value="MAP_kinase_kinase_kinase"/>
</dbReference>
<feature type="compositionally biased region" description="Low complexity" evidence="6">
    <location>
        <begin position="165"/>
        <end position="188"/>
    </location>
</feature>
<reference evidence="8" key="1">
    <citation type="submission" date="2019-10" db="EMBL/GenBank/DDBJ databases">
        <authorList>
            <person name="Zhang R."/>
            <person name="Pan Y."/>
            <person name="Wang J."/>
            <person name="Ma R."/>
            <person name="Yu S."/>
        </authorList>
    </citation>
    <scope>NUCLEOTIDE SEQUENCE</scope>
    <source>
        <strain evidence="8">LA-IB0</strain>
        <tissue evidence="8">Leaf</tissue>
    </source>
</reference>
<evidence type="ECO:0000313" key="8">
    <source>
        <dbReference type="EMBL" id="KAG8381307.1"/>
    </source>
</evidence>
<accession>A0AAV6XM21</accession>
<dbReference type="GO" id="GO:0005524">
    <property type="term" value="F:ATP binding"/>
    <property type="evidence" value="ECO:0007669"/>
    <property type="project" value="UniProtKB-KW"/>
</dbReference>